<reference evidence="1 2" key="1">
    <citation type="submission" date="2019-02" db="EMBL/GenBank/DDBJ databases">
        <title>Deep-cultivation of Planctomycetes and their phenomic and genomic characterization uncovers novel biology.</title>
        <authorList>
            <person name="Wiegand S."/>
            <person name="Jogler M."/>
            <person name="Boedeker C."/>
            <person name="Pinto D."/>
            <person name="Vollmers J."/>
            <person name="Rivas-Marin E."/>
            <person name="Kohn T."/>
            <person name="Peeters S.H."/>
            <person name="Heuer A."/>
            <person name="Rast P."/>
            <person name="Oberbeckmann S."/>
            <person name="Bunk B."/>
            <person name="Jeske O."/>
            <person name="Meyerdierks A."/>
            <person name="Storesund J.E."/>
            <person name="Kallscheuer N."/>
            <person name="Luecker S."/>
            <person name="Lage O.M."/>
            <person name="Pohl T."/>
            <person name="Merkel B.J."/>
            <person name="Hornburger P."/>
            <person name="Mueller R.-W."/>
            <person name="Bruemmer F."/>
            <person name="Labrenz M."/>
            <person name="Spormann A.M."/>
            <person name="Op den Camp H."/>
            <person name="Overmann J."/>
            <person name="Amann R."/>
            <person name="Jetten M.S.M."/>
            <person name="Mascher T."/>
            <person name="Medema M.H."/>
            <person name="Devos D.P."/>
            <person name="Kaster A.-K."/>
            <person name="Ovreas L."/>
            <person name="Rohde M."/>
            <person name="Galperin M.Y."/>
            <person name="Jogler C."/>
        </authorList>
    </citation>
    <scope>NUCLEOTIDE SEQUENCE [LARGE SCALE GENOMIC DNA]</scope>
    <source>
        <strain evidence="1 2">Poly30</strain>
    </source>
</reference>
<gene>
    <name evidence="1" type="ORF">Poly30_31690</name>
</gene>
<sequence length="230" mass="25448">MTPPLPARRSSGSIVRTACQVRPALRSAFWAVAVVLVAACSSTKSSTASELVGSATPQWLEPSPALARDIEIKALEVSQINNEDDFVRLSDWFQTVGETAYPKLLEMVKSSDNNQKAFALSVIAAERDVRMLEPLRQAAPLSTISHQAHRFEMARALLMLGDTEGVPILIEGLESPNVYARMKCYAALKRGTNVQIPYSATASDQERAEGVTAWRQWWNEMQQDDLLDRD</sequence>
<dbReference type="SUPFAM" id="SSF48371">
    <property type="entry name" value="ARM repeat"/>
    <property type="match status" value="1"/>
</dbReference>
<dbReference type="Proteomes" id="UP000320390">
    <property type="component" value="Chromosome"/>
</dbReference>
<protein>
    <recommendedName>
        <fullName evidence="3">HEAT repeat protein</fullName>
    </recommendedName>
</protein>
<dbReference type="Gene3D" id="1.25.10.10">
    <property type="entry name" value="Leucine-rich Repeat Variant"/>
    <property type="match status" value="1"/>
</dbReference>
<evidence type="ECO:0008006" key="3">
    <source>
        <dbReference type="Google" id="ProtNLM"/>
    </source>
</evidence>
<evidence type="ECO:0000313" key="2">
    <source>
        <dbReference type="Proteomes" id="UP000320390"/>
    </source>
</evidence>
<dbReference type="RefSeq" id="WP_145198874.1">
    <property type="nucleotide sequence ID" value="NZ_CP036434.1"/>
</dbReference>
<proteinExistence type="predicted"/>
<name>A0A518EU95_9BACT</name>
<dbReference type="InterPro" id="IPR011989">
    <property type="entry name" value="ARM-like"/>
</dbReference>
<dbReference type="OrthoDB" id="285401at2"/>
<dbReference type="EMBL" id="CP036434">
    <property type="protein sequence ID" value="QDV07641.1"/>
    <property type="molecule type" value="Genomic_DNA"/>
</dbReference>
<dbReference type="AlphaFoldDB" id="A0A518EU95"/>
<dbReference type="InterPro" id="IPR016024">
    <property type="entry name" value="ARM-type_fold"/>
</dbReference>
<accession>A0A518EU95</accession>
<keyword evidence="2" id="KW-1185">Reference proteome</keyword>
<organism evidence="1 2">
    <name type="scientific">Saltatorellus ferox</name>
    <dbReference type="NCBI Taxonomy" id="2528018"/>
    <lineage>
        <taxon>Bacteria</taxon>
        <taxon>Pseudomonadati</taxon>
        <taxon>Planctomycetota</taxon>
        <taxon>Planctomycetia</taxon>
        <taxon>Planctomycetia incertae sedis</taxon>
        <taxon>Saltatorellus</taxon>
    </lineage>
</organism>
<evidence type="ECO:0000313" key="1">
    <source>
        <dbReference type="EMBL" id="QDV07641.1"/>
    </source>
</evidence>